<dbReference type="SUPFAM" id="SSF103473">
    <property type="entry name" value="MFS general substrate transporter"/>
    <property type="match status" value="1"/>
</dbReference>
<evidence type="ECO:0000256" key="3">
    <source>
        <dbReference type="ARBA" id="ARBA00022692"/>
    </source>
</evidence>
<protein>
    <submittedName>
        <fullName evidence="7">Pantothenate transporter</fullName>
    </submittedName>
</protein>
<evidence type="ECO:0000256" key="6">
    <source>
        <dbReference type="SAM" id="Phobius"/>
    </source>
</evidence>
<comment type="caution">
    <text evidence="7">The sequence shown here is derived from an EMBL/GenBank/DDBJ whole genome shotgun (WGS) entry which is preliminary data.</text>
</comment>
<dbReference type="Gene3D" id="1.20.1250.20">
    <property type="entry name" value="MFS general substrate transporter like domains"/>
    <property type="match status" value="1"/>
</dbReference>
<keyword evidence="8" id="KW-1185">Reference proteome</keyword>
<feature type="transmembrane region" description="Helical" evidence="6">
    <location>
        <begin position="343"/>
        <end position="364"/>
    </location>
</feature>
<keyword evidence="5 6" id="KW-0472">Membrane</keyword>
<dbReference type="AlphaFoldDB" id="A0AAE0U3K2"/>
<feature type="transmembrane region" description="Helical" evidence="6">
    <location>
        <begin position="196"/>
        <end position="216"/>
    </location>
</feature>
<gene>
    <name evidence="7" type="ORF">B0H63DRAFT_492299</name>
</gene>
<keyword evidence="2" id="KW-0813">Transport</keyword>
<feature type="transmembrane region" description="Helical" evidence="6">
    <location>
        <begin position="266"/>
        <end position="282"/>
    </location>
</feature>
<evidence type="ECO:0000256" key="2">
    <source>
        <dbReference type="ARBA" id="ARBA00022448"/>
    </source>
</evidence>
<organism evidence="7 8">
    <name type="scientific">Podospora didyma</name>
    <dbReference type="NCBI Taxonomy" id="330526"/>
    <lineage>
        <taxon>Eukaryota</taxon>
        <taxon>Fungi</taxon>
        <taxon>Dikarya</taxon>
        <taxon>Ascomycota</taxon>
        <taxon>Pezizomycotina</taxon>
        <taxon>Sordariomycetes</taxon>
        <taxon>Sordariomycetidae</taxon>
        <taxon>Sordariales</taxon>
        <taxon>Podosporaceae</taxon>
        <taxon>Podospora</taxon>
    </lineage>
</organism>
<feature type="transmembrane region" description="Helical" evidence="6">
    <location>
        <begin position="288"/>
        <end position="304"/>
    </location>
</feature>
<reference evidence="7" key="1">
    <citation type="journal article" date="2023" name="Mol. Phylogenet. Evol.">
        <title>Genome-scale phylogeny and comparative genomics of the fungal order Sordariales.</title>
        <authorList>
            <person name="Hensen N."/>
            <person name="Bonometti L."/>
            <person name="Westerberg I."/>
            <person name="Brannstrom I.O."/>
            <person name="Guillou S."/>
            <person name="Cros-Aarteil S."/>
            <person name="Calhoun S."/>
            <person name="Haridas S."/>
            <person name="Kuo A."/>
            <person name="Mondo S."/>
            <person name="Pangilinan J."/>
            <person name="Riley R."/>
            <person name="LaButti K."/>
            <person name="Andreopoulos B."/>
            <person name="Lipzen A."/>
            <person name="Chen C."/>
            <person name="Yan M."/>
            <person name="Daum C."/>
            <person name="Ng V."/>
            <person name="Clum A."/>
            <person name="Steindorff A."/>
            <person name="Ohm R.A."/>
            <person name="Martin F."/>
            <person name="Silar P."/>
            <person name="Natvig D.O."/>
            <person name="Lalanne C."/>
            <person name="Gautier V."/>
            <person name="Ament-Velasquez S.L."/>
            <person name="Kruys A."/>
            <person name="Hutchinson M.I."/>
            <person name="Powell A.J."/>
            <person name="Barry K."/>
            <person name="Miller A.N."/>
            <person name="Grigoriev I.V."/>
            <person name="Debuchy R."/>
            <person name="Gladieux P."/>
            <person name="Hiltunen Thoren M."/>
            <person name="Johannesson H."/>
        </authorList>
    </citation>
    <scope>NUCLEOTIDE SEQUENCE</scope>
    <source>
        <strain evidence="7">CBS 232.78</strain>
    </source>
</reference>
<dbReference type="PANTHER" id="PTHR43791">
    <property type="entry name" value="PERMEASE-RELATED"/>
    <property type="match status" value="1"/>
</dbReference>
<name>A0AAE0U3K2_9PEZI</name>
<keyword evidence="3 6" id="KW-0812">Transmembrane</keyword>
<reference evidence="7" key="2">
    <citation type="submission" date="2023-06" db="EMBL/GenBank/DDBJ databases">
        <authorList>
            <consortium name="Lawrence Berkeley National Laboratory"/>
            <person name="Haridas S."/>
            <person name="Hensen N."/>
            <person name="Bonometti L."/>
            <person name="Westerberg I."/>
            <person name="Brannstrom I.O."/>
            <person name="Guillou S."/>
            <person name="Cros-Aarteil S."/>
            <person name="Calhoun S."/>
            <person name="Kuo A."/>
            <person name="Mondo S."/>
            <person name="Pangilinan J."/>
            <person name="Riley R."/>
            <person name="LaButti K."/>
            <person name="Andreopoulos B."/>
            <person name="Lipzen A."/>
            <person name="Chen C."/>
            <person name="Yanf M."/>
            <person name="Daum C."/>
            <person name="Ng V."/>
            <person name="Clum A."/>
            <person name="Steindorff A."/>
            <person name="Ohm R."/>
            <person name="Martin F."/>
            <person name="Silar P."/>
            <person name="Natvig D."/>
            <person name="Lalanne C."/>
            <person name="Gautier V."/>
            <person name="Ament-velasquez S.L."/>
            <person name="Kruys A."/>
            <person name="Hutchinson M.I."/>
            <person name="Powell A.J."/>
            <person name="Barry K."/>
            <person name="Miller A.N."/>
            <person name="Grigoriev I.V."/>
            <person name="Debuchy R."/>
            <person name="Gladieux P."/>
            <person name="Thoren M.H."/>
            <person name="Johannesson H."/>
        </authorList>
    </citation>
    <scope>NUCLEOTIDE SEQUENCE</scope>
    <source>
        <strain evidence="7">CBS 232.78</strain>
    </source>
</reference>
<dbReference type="GO" id="GO:0022857">
    <property type="term" value="F:transmembrane transporter activity"/>
    <property type="evidence" value="ECO:0007669"/>
    <property type="project" value="TreeGrafter"/>
</dbReference>
<evidence type="ECO:0000313" key="8">
    <source>
        <dbReference type="Proteomes" id="UP001285441"/>
    </source>
</evidence>
<dbReference type="Proteomes" id="UP001285441">
    <property type="component" value="Unassembled WGS sequence"/>
</dbReference>
<evidence type="ECO:0000313" key="7">
    <source>
        <dbReference type="EMBL" id="KAK3389289.1"/>
    </source>
</evidence>
<comment type="subcellular location">
    <subcellularLocation>
        <location evidence="1">Membrane</location>
        <topology evidence="1">Multi-pass membrane protein</topology>
    </subcellularLocation>
</comment>
<proteinExistence type="predicted"/>
<evidence type="ECO:0000256" key="4">
    <source>
        <dbReference type="ARBA" id="ARBA00022989"/>
    </source>
</evidence>
<evidence type="ECO:0000256" key="1">
    <source>
        <dbReference type="ARBA" id="ARBA00004141"/>
    </source>
</evidence>
<keyword evidence="4 6" id="KW-1133">Transmembrane helix</keyword>
<evidence type="ECO:0000256" key="5">
    <source>
        <dbReference type="ARBA" id="ARBA00023136"/>
    </source>
</evidence>
<sequence length="442" mass="49051">MDWHLIPLLAVMYMVKTVNFTNGTSRNILVELGISSDAYALRKTTPHDFIPYILAETPSNLVVKFFKPSVWQARIMISRGVVLCCHLAVKNPAGLSTVRAFLGLFEAGRWPGILLQLCYWYRPDRLAPRIVWATGLLAFRFNSVTAGGLSVPADASWLSEKEKAFVQARPPINSPRAAEKDFNWKGFMDTRKDKKLWLFQLCWAFYTTGTTGLIFYQPTVIANLGFTTIAQAQLLNIPPAIFACVLTTIFGIFADTGCIPQPSIPLFFMVVILACYVVEYTYPNTGGVYAATFLAGGFSTAWYTRMWPWRVQTAEGATGSAFAIALANSYGQIGGAALRYTTLFGIAMGFIGAAIIMNLITWYVTSQVGIDTRKIKRARIAALKPNQAVLDDVDIHAGENRTNRTSGADPVLERDGLSRYREVHDRKTRHKSGGHGRFAWSD</sequence>
<dbReference type="PANTHER" id="PTHR43791:SF51">
    <property type="entry name" value="MAJOR FACILITATOR SUPERFAMILY (MFS) PROFILE DOMAIN-CONTAINING PROTEIN"/>
    <property type="match status" value="1"/>
</dbReference>
<accession>A0AAE0U3K2</accession>
<dbReference type="InterPro" id="IPR036259">
    <property type="entry name" value="MFS_trans_sf"/>
</dbReference>
<feature type="transmembrane region" description="Helical" evidence="6">
    <location>
        <begin position="236"/>
        <end position="254"/>
    </location>
</feature>
<dbReference type="GO" id="GO:0016020">
    <property type="term" value="C:membrane"/>
    <property type="evidence" value="ECO:0007669"/>
    <property type="project" value="UniProtKB-SubCell"/>
</dbReference>
<dbReference type="EMBL" id="JAULSW010000002">
    <property type="protein sequence ID" value="KAK3389289.1"/>
    <property type="molecule type" value="Genomic_DNA"/>
</dbReference>